<evidence type="ECO:0000313" key="1">
    <source>
        <dbReference type="EMBL" id="RJT15735.1"/>
    </source>
</evidence>
<proteinExistence type="predicted"/>
<protein>
    <submittedName>
        <fullName evidence="1">Uncharacterized protein</fullName>
    </submittedName>
</protein>
<sequence>MAVTIMINIMPESQSRHDNEKAKESQDAGFICAYPSPKSDGAVHKMSLFYVFRMLSVSKNPNKEYN</sequence>
<name>A0ABX9P7M3_9GAMM</name>
<comment type="caution">
    <text evidence="1">The sequence shown here is derived from an EMBL/GenBank/DDBJ whole genome shotgun (WGS) entry which is preliminary data.</text>
</comment>
<keyword evidence="2" id="KW-1185">Reference proteome</keyword>
<dbReference type="Proteomes" id="UP000284119">
    <property type="component" value="Unassembled WGS sequence"/>
</dbReference>
<accession>A0ABX9P7M3</accession>
<reference evidence="1 2" key="1">
    <citation type="submission" date="2018-09" db="EMBL/GenBank/DDBJ databases">
        <authorList>
            <person name="Le Fleche-Mateos A."/>
        </authorList>
    </citation>
    <scope>NUCLEOTIDE SEQUENCE [LARGE SCALE GENOMIC DNA]</scope>
    <source>
        <strain evidence="1 2">DSM 30078</strain>
    </source>
</reference>
<evidence type="ECO:0000313" key="2">
    <source>
        <dbReference type="Proteomes" id="UP000284119"/>
    </source>
</evidence>
<gene>
    <name evidence="1" type="ORF">D5396_01015</name>
</gene>
<organism evidence="1 2">
    <name type="scientific">Rahnella inusitata</name>
    <dbReference type="NCBI Taxonomy" id="58169"/>
    <lineage>
        <taxon>Bacteria</taxon>
        <taxon>Pseudomonadati</taxon>
        <taxon>Pseudomonadota</taxon>
        <taxon>Gammaproteobacteria</taxon>
        <taxon>Enterobacterales</taxon>
        <taxon>Yersiniaceae</taxon>
        <taxon>Rahnella</taxon>
    </lineage>
</organism>
<dbReference type="EMBL" id="RAHG01000001">
    <property type="protein sequence ID" value="RJT15735.1"/>
    <property type="molecule type" value="Genomic_DNA"/>
</dbReference>